<keyword evidence="2" id="KW-0472">Membrane</keyword>
<protein>
    <submittedName>
        <fullName evidence="3">Nramp family divalent metal transporter</fullName>
    </submittedName>
</protein>
<reference evidence="3 4" key="1">
    <citation type="submission" date="2020-11" db="EMBL/GenBank/DDBJ databases">
        <title>Streptomyces spirodelae sp. nov., isolated from duckweed.</title>
        <authorList>
            <person name="Saimee Y."/>
            <person name="Duangmal K."/>
        </authorList>
    </citation>
    <scope>NUCLEOTIDE SEQUENCE [LARGE SCALE GENOMIC DNA]</scope>
    <source>
        <strain evidence="3 4">S16-07</strain>
    </source>
</reference>
<dbReference type="Proteomes" id="UP001519064">
    <property type="component" value="Unassembled WGS sequence"/>
</dbReference>
<feature type="transmembrane region" description="Helical" evidence="2">
    <location>
        <begin position="411"/>
        <end position="433"/>
    </location>
</feature>
<keyword evidence="2" id="KW-1133">Transmembrane helix</keyword>
<feature type="transmembrane region" description="Helical" evidence="2">
    <location>
        <begin position="387"/>
        <end position="405"/>
    </location>
</feature>
<feature type="transmembrane region" description="Helical" evidence="2">
    <location>
        <begin position="60"/>
        <end position="79"/>
    </location>
</feature>
<feature type="transmembrane region" description="Helical" evidence="2">
    <location>
        <begin position="290"/>
        <end position="309"/>
    </location>
</feature>
<evidence type="ECO:0000256" key="1">
    <source>
        <dbReference type="SAM" id="MobiDB-lite"/>
    </source>
</evidence>
<name>A0ABS3X588_9ACTN</name>
<feature type="transmembrane region" description="Helical" evidence="2">
    <location>
        <begin position="454"/>
        <end position="473"/>
    </location>
</feature>
<sequence>MSEEVPTTVRPPGSGEPGDAEIRDLPEPMPLRRMVGPGVVAVGIGLAAGEIILWPYLTSIGGLGLLWLALTTLVVQTVINMEIERYTLATGQTVVAAFSRWWKGWGIAICLAGAFQYVWPGWATSGSTVFTYLVGGGDPVWVTVIALGVIGALLSASKVIYRTVERVEVVKVGLTLFFLAIVVIFVISATSWGEGAKETATGFGQIPDGVTFTMLLSAIGAAGAGGVHNLVLSNWIRDKRYGMGAHVPRLVSPITGQEEAAGTDRYAFPQDETNLARWKTWWKRANAEHVLTFSVVCVVTITIMSLLAYETLFGRDDLDSSPEFLNIQGDILSDQVGEWLKLLFFAIVTVSLWAAAMGLLDVIGRVAADFLRRSYLPNSAFWTESRLYLAVVWGEIILGSFILLAGFTQPIALLVVSTCAASVVTLLYSVLLVRLNTRDLPSAIRLRGARLGGMAVAIGFYGFFAVAMVVTQIRDNFL</sequence>
<accession>A0ABS3X588</accession>
<proteinExistence type="predicted"/>
<feature type="transmembrane region" description="Helical" evidence="2">
    <location>
        <begin position="139"/>
        <end position="161"/>
    </location>
</feature>
<feature type="transmembrane region" description="Helical" evidence="2">
    <location>
        <begin position="212"/>
        <end position="232"/>
    </location>
</feature>
<dbReference type="EMBL" id="JADKMA010000006">
    <property type="protein sequence ID" value="MBO8190540.1"/>
    <property type="molecule type" value="Genomic_DNA"/>
</dbReference>
<keyword evidence="4" id="KW-1185">Reference proteome</keyword>
<feature type="region of interest" description="Disordered" evidence="1">
    <location>
        <begin position="1"/>
        <end position="20"/>
    </location>
</feature>
<feature type="transmembrane region" description="Helical" evidence="2">
    <location>
        <begin position="34"/>
        <end position="54"/>
    </location>
</feature>
<comment type="caution">
    <text evidence="3">The sequence shown here is derived from an EMBL/GenBank/DDBJ whole genome shotgun (WGS) entry which is preliminary data.</text>
</comment>
<dbReference type="RefSeq" id="WP_209237617.1">
    <property type="nucleotide sequence ID" value="NZ_JADKMA010000006.1"/>
</dbReference>
<gene>
    <name evidence="3" type="ORF">ITI46_02260</name>
</gene>
<evidence type="ECO:0000313" key="3">
    <source>
        <dbReference type="EMBL" id="MBO8190540.1"/>
    </source>
</evidence>
<keyword evidence="2" id="KW-0812">Transmembrane</keyword>
<dbReference type="NCBIfam" id="NF037982">
    <property type="entry name" value="Nramp_1"/>
    <property type="match status" value="1"/>
</dbReference>
<feature type="transmembrane region" description="Helical" evidence="2">
    <location>
        <begin position="342"/>
        <end position="366"/>
    </location>
</feature>
<evidence type="ECO:0000313" key="4">
    <source>
        <dbReference type="Proteomes" id="UP001519064"/>
    </source>
</evidence>
<evidence type="ECO:0000256" key="2">
    <source>
        <dbReference type="SAM" id="Phobius"/>
    </source>
</evidence>
<feature type="transmembrane region" description="Helical" evidence="2">
    <location>
        <begin position="100"/>
        <end position="119"/>
    </location>
</feature>
<organism evidence="3 4">
    <name type="scientific">Streptomyces oryzae</name>
    <dbReference type="NCBI Taxonomy" id="1434886"/>
    <lineage>
        <taxon>Bacteria</taxon>
        <taxon>Bacillati</taxon>
        <taxon>Actinomycetota</taxon>
        <taxon>Actinomycetes</taxon>
        <taxon>Kitasatosporales</taxon>
        <taxon>Streptomycetaceae</taxon>
        <taxon>Streptomyces</taxon>
    </lineage>
</organism>
<feature type="transmembrane region" description="Helical" evidence="2">
    <location>
        <begin position="173"/>
        <end position="192"/>
    </location>
</feature>